<evidence type="ECO:0000313" key="6">
    <source>
        <dbReference type="Proteomes" id="UP000198228"/>
    </source>
</evidence>
<keyword evidence="2" id="KW-0680">Restriction system</keyword>
<name>A0A1C4YEW9_9ACTN</name>
<dbReference type="REBASE" id="157969">
    <property type="entry name" value="S.Mpu43821ORF3322P"/>
</dbReference>
<dbReference type="RefSeq" id="WP_088961925.1">
    <property type="nucleotide sequence ID" value="NZ_LT607410.1"/>
</dbReference>
<dbReference type="AlphaFoldDB" id="A0A1C4YEW9"/>
<dbReference type="InterPro" id="IPR000055">
    <property type="entry name" value="Restrct_endonuc_typeI_TRD"/>
</dbReference>
<comment type="similarity">
    <text evidence="1">Belongs to the type-I restriction system S methylase family.</text>
</comment>
<keyword evidence="3" id="KW-0238">DNA-binding</keyword>
<dbReference type="Pfam" id="PF01420">
    <property type="entry name" value="Methylase_S"/>
    <property type="match status" value="1"/>
</dbReference>
<proteinExistence type="inferred from homology"/>
<dbReference type="PANTHER" id="PTHR30408:SF12">
    <property type="entry name" value="TYPE I RESTRICTION ENZYME MJAVIII SPECIFICITY SUBUNIT"/>
    <property type="match status" value="1"/>
</dbReference>
<dbReference type="InterPro" id="IPR044946">
    <property type="entry name" value="Restrct_endonuc_typeI_TRD_sf"/>
</dbReference>
<accession>A0A1C4YEW9</accession>
<reference evidence="5 6" key="1">
    <citation type="submission" date="2016-06" db="EMBL/GenBank/DDBJ databases">
        <authorList>
            <person name="Kjaerup R.B."/>
            <person name="Dalgaard T.S."/>
            <person name="Juul-Madsen H.R."/>
        </authorList>
    </citation>
    <scope>NUCLEOTIDE SEQUENCE [LARGE SCALE GENOMIC DNA]</scope>
    <source>
        <strain evidence="5 6">DSM 43821</strain>
    </source>
</reference>
<dbReference type="PANTHER" id="PTHR30408">
    <property type="entry name" value="TYPE-1 RESTRICTION ENZYME ECOKI SPECIFICITY PROTEIN"/>
    <property type="match status" value="1"/>
</dbReference>
<dbReference type="Proteomes" id="UP000198228">
    <property type="component" value="Chromosome I"/>
</dbReference>
<evidence type="ECO:0000256" key="1">
    <source>
        <dbReference type="ARBA" id="ARBA00010923"/>
    </source>
</evidence>
<evidence type="ECO:0000313" key="5">
    <source>
        <dbReference type="EMBL" id="SCF19272.1"/>
    </source>
</evidence>
<dbReference type="CDD" id="cd17279">
    <property type="entry name" value="RMtype1_S_BmuCF2ORF3362P_TRD1-CR1_like"/>
    <property type="match status" value="1"/>
</dbReference>
<evidence type="ECO:0000256" key="3">
    <source>
        <dbReference type="ARBA" id="ARBA00023125"/>
    </source>
</evidence>
<dbReference type="Gene3D" id="3.90.220.20">
    <property type="entry name" value="DNA methylase specificity domains"/>
    <property type="match status" value="2"/>
</dbReference>
<dbReference type="EMBL" id="LT607410">
    <property type="protein sequence ID" value="SCF19272.1"/>
    <property type="molecule type" value="Genomic_DNA"/>
</dbReference>
<evidence type="ECO:0000256" key="2">
    <source>
        <dbReference type="ARBA" id="ARBA00022747"/>
    </source>
</evidence>
<protein>
    <submittedName>
        <fullName evidence="5">Type I restriction enzyme, S subunit</fullName>
    </submittedName>
</protein>
<dbReference type="InterPro" id="IPR052021">
    <property type="entry name" value="Type-I_RS_S_subunit"/>
</dbReference>
<dbReference type="SUPFAM" id="SSF116734">
    <property type="entry name" value="DNA methylase specificity domain"/>
    <property type="match status" value="2"/>
</dbReference>
<dbReference type="GO" id="GO:0009307">
    <property type="term" value="P:DNA restriction-modification system"/>
    <property type="evidence" value="ECO:0007669"/>
    <property type="project" value="UniProtKB-KW"/>
</dbReference>
<feature type="domain" description="Type I restriction modification DNA specificity" evidence="4">
    <location>
        <begin position="7"/>
        <end position="159"/>
    </location>
</feature>
<sequence>MTSDHVVPLRRLFRVVNGGTPTPAQANWNGSVPWATPVDLGASAGAISQTQRTLTQLGARTGSRVVPAGSLILSTRAPIGYIAIAQREMAFNQGCRALVATSPVDIRYFYYQLSAATKELQSLGQGSTFQELSSEVLASHLVHAPDLEDQRRIADFLESEVGRIDRLAKVQQEMLLRLNERDLAILDSKIEELFGAFGAAPFRRYIASVEQGSSPQCDNMPAEVGEWGVLKVSSVKRGAFHPSENKKLPNEMAPAIRYEVREGDLLVTRANTPALVGAAAVVGRVRRKLMLCDKIFRIRTTSGLDKSFLAMVARGTRIRDLCAAASHGTSQSMANLKIEEIKEWPIPAAPLAAQRLMLSEVSAHHGATADLGAAVRRQLGLLRERRHALIRAAVSGQIDLTTGRGVDL</sequence>
<dbReference type="GO" id="GO:0003677">
    <property type="term" value="F:DNA binding"/>
    <property type="evidence" value="ECO:0007669"/>
    <property type="project" value="UniProtKB-KW"/>
</dbReference>
<gene>
    <name evidence="5" type="ORF">GA0074696_3323</name>
</gene>
<evidence type="ECO:0000259" key="4">
    <source>
        <dbReference type="Pfam" id="PF01420"/>
    </source>
</evidence>
<organism evidence="5 6">
    <name type="scientific">Micromonospora purpureochromogenes</name>
    <dbReference type="NCBI Taxonomy" id="47872"/>
    <lineage>
        <taxon>Bacteria</taxon>
        <taxon>Bacillati</taxon>
        <taxon>Actinomycetota</taxon>
        <taxon>Actinomycetes</taxon>
        <taxon>Micromonosporales</taxon>
        <taxon>Micromonosporaceae</taxon>
        <taxon>Micromonospora</taxon>
    </lineage>
</organism>